<dbReference type="RefSeq" id="WP_307449049.1">
    <property type="nucleotide sequence ID" value="NZ_JAUTAL010000001.1"/>
</dbReference>
<comment type="caution">
    <text evidence="2">The sequence shown here is derived from an EMBL/GenBank/DDBJ whole genome shotgun (WGS) entry which is preliminary data.</text>
</comment>
<dbReference type="EMBL" id="JAUTAL010000001">
    <property type="protein sequence ID" value="MDQ1096528.1"/>
    <property type="molecule type" value="Genomic_DNA"/>
</dbReference>
<feature type="transmembrane region" description="Helical" evidence="1">
    <location>
        <begin position="6"/>
        <end position="22"/>
    </location>
</feature>
<evidence type="ECO:0000313" key="2">
    <source>
        <dbReference type="EMBL" id="MDQ1096528.1"/>
    </source>
</evidence>
<keyword evidence="1" id="KW-0472">Membrane</keyword>
<feature type="transmembrane region" description="Helical" evidence="1">
    <location>
        <begin position="42"/>
        <end position="61"/>
    </location>
</feature>
<evidence type="ECO:0000313" key="3">
    <source>
        <dbReference type="Proteomes" id="UP001225072"/>
    </source>
</evidence>
<keyword evidence="3" id="KW-1185">Reference proteome</keyword>
<evidence type="ECO:0000256" key="1">
    <source>
        <dbReference type="SAM" id="Phobius"/>
    </source>
</evidence>
<feature type="transmembrane region" description="Helical" evidence="1">
    <location>
        <begin position="67"/>
        <end position="87"/>
    </location>
</feature>
<reference evidence="2 3" key="1">
    <citation type="submission" date="2023-07" db="EMBL/GenBank/DDBJ databases">
        <title>Functional and genomic diversity of the sorghum phyllosphere microbiome.</title>
        <authorList>
            <person name="Shade A."/>
        </authorList>
    </citation>
    <scope>NUCLEOTIDE SEQUENCE [LARGE SCALE GENOMIC DNA]</scope>
    <source>
        <strain evidence="2 3">SORGH_AS_1064</strain>
    </source>
</reference>
<organism evidence="2 3">
    <name type="scientific">Chryseobacterium camelliae</name>
    <dbReference type="NCBI Taxonomy" id="1265445"/>
    <lineage>
        <taxon>Bacteria</taxon>
        <taxon>Pseudomonadati</taxon>
        <taxon>Bacteroidota</taxon>
        <taxon>Flavobacteriia</taxon>
        <taxon>Flavobacteriales</taxon>
        <taxon>Weeksellaceae</taxon>
        <taxon>Chryseobacterium group</taxon>
        <taxon>Chryseobacterium</taxon>
    </lineage>
</organism>
<dbReference type="Proteomes" id="UP001225072">
    <property type="component" value="Unassembled WGS sequence"/>
</dbReference>
<gene>
    <name evidence="2" type="ORF">QE404_001675</name>
</gene>
<accession>A0ABU0TJY1</accession>
<proteinExistence type="predicted"/>
<protein>
    <submittedName>
        <fullName evidence="2">Membrane protein</fullName>
    </submittedName>
</protein>
<keyword evidence="1" id="KW-0812">Transmembrane</keyword>
<sequence>MSNKTVAILSYVTIIGWIIAYVKSKDLNPKSDLAVYHLKQGLGLFIVSFIVNILMSVVVAIVPSVGFINFIGIIFLILLIMGIINAANEEEKPFPVIGHMFENRFGFIDK</sequence>
<keyword evidence="1" id="KW-1133">Transmembrane helix</keyword>
<name>A0ABU0TJY1_9FLAO</name>